<accession>A0A0H4WYF9</accession>
<protein>
    <submittedName>
        <fullName evidence="1">Uncharacterized protein</fullName>
    </submittedName>
</protein>
<evidence type="ECO:0000313" key="2">
    <source>
        <dbReference type="Proteomes" id="UP000009026"/>
    </source>
</evidence>
<name>A0A0H4WYF9_9BACT</name>
<dbReference type="Proteomes" id="UP000009026">
    <property type="component" value="Chromosome"/>
</dbReference>
<dbReference type="EMBL" id="CP012109">
    <property type="protein sequence ID" value="AKQ66390.1"/>
    <property type="molecule type" value="Genomic_DNA"/>
</dbReference>
<evidence type="ECO:0000313" key="1">
    <source>
        <dbReference type="EMBL" id="AKQ66390.1"/>
    </source>
</evidence>
<gene>
    <name evidence="1" type="ORF">A176_003302</name>
</gene>
<reference evidence="1 2" key="1">
    <citation type="journal article" date="2016" name="PLoS ONE">
        <title>Complete Genome Sequence and Comparative Genomics of a Novel Myxobacterium Myxococcus hansupus.</title>
        <authorList>
            <person name="Sharma G."/>
            <person name="Narwani T."/>
            <person name="Subramanian S."/>
        </authorList>
    </citation>
    <scope>NUCLEOTIDE SEQUENCE [LARGE SCALE GENOMIC DNA]</scope>
    <source>
        <strain evidence="2">mixupus</strain>
    </source>
</reference>
<organism evidence="1 2">
    <name type="scientific">Pseudomyxococcus hansupus</name>
    <dbReference type="NCBI Taxonomy" id="1297742"/>
    <lineage>
        <taxon>Bacteria</taxon>
        <taxon>Pseudomonadati</taxon>
        <taxon>Myxococcota</taxon>
        <taxon>Myxococcia</taxon>
        <taxon>Myxococcales</taxon>
        <taxon>Cystobacterineae</taxon>
        <taxon>Myxococcaceae</taxon>
        <taxon>Pseudomyxococcus</taxon>
    </lineage>
</organism>
<sequence>MDAKNRYRNSGSMIVHGIGAGAVSARIPASPELAARQQAPREDIRYFDARGLRIMLRSNVSRQDLERLCDAVQPLSSQGV</sequence>
<dbReference type="RefSeq" id="WP_002640160.1">
    <property type="nucleotide sequence ID" value="NZ_CP012109.1"/>
</dbReference>
<dbReference type="KEGG" id="mym:A176_003302"/>
<dbReference type="PATRIC" id="fig|1297742.4.peg.3330"/>
<proteinExistence type="predicted"/>
<dbReference type="AlphaFoldDB" id="A0A0H4WYF9"/>
<keyword evidence="2" id="KW-1185">Reference proteome</keyword>